<evidence type="ECO:0000256" key="1">
    <source>
        <dbReference type="ARBA" id="ARBA00006525"/>
    </source>
</evidence>
<feature type="domain" description="Smf/DprA SLOG" evidence="2">
    <location>
        <begin position="78"/>
        <end position="286"/>
    </location>
</feature>
<protein>
    <submittedName>
        <fullName evidence="4">DNA protecting protein DprA</fullName>
    </submittedName>
</protein>
<sequence>MQNREYWICWQLLMPGAGRRVWEIINYFGSPEQAWQASQNRLAAIPLLGREGARRLVKRRESLQYHRLLSYLEKINCQIITIADSGYPPLLKAIYDPPPALFVRGHLPDVEQAALAIVGSRRPTPYGLAAAESFAAELAGTGLTIVSGMARGIDSAAHHGALRTGCTIAVLGCGPDVVYPRENERLMKQIMEKGAVLTEYPPGTVPQPWHFPSRNRIISGLSRGVLVVEAAAKSGALITADLALEQGREVMAVPGNINSNLSAGTNLLIRQGARLVTRPADVCEELGLGDLSLGQAPKSLAAYDLTGLEIKVLHALTHLPQSMEEIVAACRLEAGQVAAALTVLELRGLARMLPGKMYAAAGL</sequence>
<gene>
    <name evidence="4" type="ORF">DESHY_80121</name>
</gene>
<dbReference type="EMBL" id="CAOS01000015">
    <property type="protein sequence ID" value="CCO09454.1"/>
    <property type="molecule type" value="Genomic_DNA"/>
</dbReference>
<comment type="caution">
    <text evidence="4">The sequence shown here is derived from an EMBL/GenBank/DDBJ whole genome shotgun (WGS) entry which is preliminary data.</text>
</comment>
<dbReference type="Pfam" id="PF17782">
    <property type="entry name" value="WHD_DprA"/>
    <property type="match status" value="1"/>
</dbReference>
<dbReference type="Gene3D" id="3.40.50.450">
    <property type="match status" value="1"/>
</dbReference>
<dbReference type="InterPro" id="IPR057666">
    <property type="entry name" value="DrpA_SLOG"/>
</dbReference>
<dbReference type="PANTHER" id="PTHR43022:SF1">
    <property type="entry name" value="PROTEIN SMF"/>
    <property type="match status" value="1"/>
</dbReference>
<evidence type="ECO:0000313" key="5">
    <source>
        <dbReference type="Proteomes" id="UP000009315"/>
    </source>
</evidence>
<dbReference type="RefSeq" id="WP_008413476.1">
    <property type="nucleotide sequence ID" value="NZ_CAOS01000015.1"/>
</dbReference>
<evidence type="ECO:0000259" key="3">
    <source>
        <dbReference type="Pfam" id="PF17782"/>
    </source>
</evidence>
<reference evidence="4 5" key="1">
    <citation type="journal article" date="2013" name="Genome Announc.">
        <title>Genome Sequence of the Sulfate-Reducing Bacterium Desulfotomaculum hydrothermale Lam5(T).</title>
        <authorList>
            <person name="Amin O."/>
            <person name="Fardeau M.L."/>
            <person name="Valette O."/>
            <person name="Hirschler-Rea A."/>
            <person name="Barbe V."/>
            <person name="Medigue C."/>
            <person name="Vacherie B."/>
            <person name="Ollivier B."/>
            <person name="Bertin P.N."/>
            <person name="Dolla A."/>
        </authorList>
    </citation>
    <scope>NUCLEOTIDE SEQUENCE [LARGE SCALE GENOMIC DNA]</scope>
    <source>
        <strain evidence="5">Lam5 / DSM 18033</strain>
    </source>
</reference>
<dbReference type="Gene3D" id="1.10.10.10">
    <property type="entry name" value="Winged helix-like DNA-binding domain superfamily/Winged helix DNA-binding domain"/>
    <property type="match status" value="1"/>
</dbReference>
<name>K8E171_9FIRM</name>
<dbReference type="NCBIfam" id="TIGR00732">
    <property type="entry name" value="dprA"/>
    <property type="match status" value="1"/>
</dbReference>
<dbReference type="AlphaFoldDB" id="K8E171"/>
<feature type="domain" description="DprA winged helix" evidence="3">
    <location>
        <begin position="297"/>
        <end position="356"/>
    </location>
</feature>
<dbReference type="InterPro" id="IPR041614">
    <property type="entry name" value="DprA_WH"/>
</dbReference>
<dbReference type="eggNOG" id="COG0758">
    <property type="taxonomic scope" value="Bacteria"/>
</dbReference>
<dbReference type="GO" id="GO:0009294">
    <property type="term" value="P:DNA-mediated transformation"/>
    <property type="evidence" value="ECO:0007669"/>
    <property type="project" value="InterPro"/>
</dbReference>
<keyword evidence="5" id="KW-1185">Reference proteome</keyword>
<dbReference type="InterPro" id="IPR003488">
    <property type="entry name" value="DprA"/>
</dbReference>
<proteinExistence type="inferred from homology"/>
<dbReference type="STRING" id="1121428.DESHY_80121"/>
<dbReference type="PANTHER" id="PTHR43022">
    <property type="entry name" value="PROTEIN SMF"/>
    <property type="match status" value="1"/>
</dbReference>
<evidence type="ECO:0000259" key="2">
    <source>
        <dbReference type="Pfam" id="PF02481"/>
    </source>
</evidence>
<dbReference type="InterPro" id="IPR036388">
    <property type="entry name" value="WH-like_DNA-bd_sf"/>
</dbReference>
<evidence type="ECO:0000313" key="4">
    <source>
        <dbReference type="EMBL" id="CCO09454.1"/>
    </source>
</evidence>
<dbReference type="OrthoDB" id="9785707at2"/>
<dbReference type="Proteomes" id="UP000009315">
    <property type="component" value="Unassembled WGS sequence"/>
</dbReference>
<accession>K8E171</accession>
<organism evidence="4 5">
    <name type="scientific">Desulforamulus hydrothermalis Lam5 = DSM 18033</name>
    <dbReference type="NCBI Taxonomy" id="1121428"/>
    <lineage>
        <taxon>Bacteria</taxon>
        <taxon>Bacillati</taxon>
        <taxon>Bacillota</taxon>
        <taxon>Clostridia</taxon>
        <taxon>Eubacteriales</taxon>
        <taxon>Peptococcaceae</taxon>
        <taxon>Desulforamulus</taxon>
    </lineage>
</organism>
<dbReference type="SUPFAM" id="SSF102405">
    <property type="entry name" value="MCP/YpsA-like"/>
    <property type="match status" value="1"/>
</dbReference>
<comment type="similarity">
    <text evidence="1">Belongs to the DprA/Smf family.</text>
</comment>
<dbReference type="Pfam" id="PF02481">
    <property type="entry name" value="DNA_processg_A"/>
    <property type="match status" value="1"/>
</dbReference>